<evidence type="ECO:0000259" key="2">
    <source>
        <dbReference type="Pfam" id="PF13509"/>
    </source>
</evidence>
<feature type="domain" description="Conserved virulence factor B-like winged helix" evidence="3">
    <location>
        <begin position="221"/>
        <end position="276"/>
    </location>
</feature>
<sequence>MIQIGRYNDLPVLSQLPRGLQLDGGEFGEILLPKQYLQGDEQVGDVLRVFIYCDSEDRLIATTETPKVQVGEFAYLNVVDENRHGCFLDWGLSKDLFVPFSEQRHTLKKGGQALVRVYLDNSERIAASTKLDRFLEDIDDTNTFKQGDEVSIVAAEKSDLGLKVIVNGTHWGLIYANDLFETPKRGQERKAYIKRVREDQKLEISLRPLGFAKVEGLAGEVLQKLKKEGGYIAISDKSSPDAIKRVFKCSKNAYKQAIGTLYKQQLIKIEKDGIHLV</sequence>
<feature type="domain" description="Conserved virulence factor B first S1" evidence="2">
    <location>
        <begin position="4"/>
        <end position="63"/>
    </location>
</feature>
<dbReference type="Gene3D" id="2.40.50.140">
    <property type="entry name" value="Nucleic acid-binding proteins"/>
    <property type="match status" value="2"/>
</dbReference>
<dbReference type="Pfam" id="PF17783">
    <property type="entry name" value="WHD_CvfB"/>
    <property type="match status" value="1"/>
</dbReference>
<evidence type="ECO:0000313" key="4">
    <source>
        <dbReference type="EMBL" id="MFC3150120.1"/>
    </source>
</evidence>
<dbReference type="Gene3D" id="1.10.10.10">
    <property type="entry name" value="Winged helix-like DNA-binding domain superfamily/Winged helix DNA-binding domain"/>
    <property type="match status" value="1"/>
</dbReference>
<reference evidence="5" key="1">
    <citation type="journal article" date="2019" name="Int. J. Syst. Evol. Microbiol.">
        <title>The Global Catalogue of Microorganisms (GCM) 10K type strain sequencing project: providing services to taxonomists for standard genome sequencing and annotation.</title>
        <authorList>
            <consortium name="The Broad Institute Genomics Platform"/>
            <consortium name="The Broad Institute Genome Sequencing Center for Infectious Disease"/>
            <person name="Wu L."/>
            <person name="Ma J."/>
        </authorList>
    </citation>
    <scope>NUCLEOTIDE SEQUENCE [LARGE SCALE GENOMIC DNA]</scope>
    <source>
        <strain evidence="5">KCTC 52438</strain>
    </source>
</reference>
<evidence type="ECO:0000313" key="5">
    <source>
        <dbReference type="Proteomes" id="UP001595476"/>
    </source>
</evidence>
<dbReference type="EMBL" id="JBHRSZ010000002">
    <property type="protein sequence ID" value="MFC3150120.1"/>
    <property type="molecule type" value="Genomic_DNA"/>
</dbReference>
<gene>
    <name evidence="4" type="ORF">ACFOEK_03690</name>
</gene>
<protein>
    <submittedName>
        <fullName evidence="4">S1 RNA-binding domain-containing protein</fullName>
    </submittedName>
</protein>
<dbReference type="Proteomes" id="UP001595476">
    <property type="component" value="Unassembled WGS sequence"/>
</dbReference>
<evidence type="ECO:0000259" key="3">
    <source>
        <dbReference type="Pfam" id="PF17783"/>
    </source>
</evidence>
<accession>A0ABV7H8J8</accession>
<dbReference type="InterPro" id="IPR012340">
    <property type="entry name" value="NA-bd_OB-fold"/>
</dbReference>
<organism evidence="4 5">
    <name type="scientific">Litoribrevibacter euphylliae</name>
    <dbReference type="NCBI Taxonomy" id="1834034"/>
    <lineage>
        <taxon>Bacteria</taxon>
        <taxon>Pseudomonadati</taxon>
        <taxon>Pseudomonadota</taxon>
        <taxon>Gammaproteobacteria</taxon>
        <taxon>Oceanospirillales</taxon>
        <taxon>Oceanospirillaceae</taxon>
        <taxon>Litoribrevibacter</taxon>
    </lineage>
</organism>
<dbReference type="PIRSF" id="PIRSF012524">
    <property type="entry name" value="YitL_S1"/>
    <property type="match status" value="1"/>
</dbReference>
<dbReference type="InterPro" id="IPR039566">
    <property type="entry name" value="CvfB_S1_st"/>
</dbReference>
<proteinExistence type="inferred from homology"/>
<comment type="similarity">
    <text evidence="1">Belongs to the CvfB family.</text>
</comment>
<feature type="domain" description="Conserved virulence factor B first S1" evidence="2">
    <location>
        <begin position="70"/>
        <end position="130"/>
    </location>
</feature>
<dbReference type="PANTHER" id="PTHR37296:SF1">
    <property type="entry name" value="CONSERVED VIRULENCE FACTOR B"/>
    <property type="match status" value="1"/>
</dbReference>
<dbReference type="InterPro" id="IPR040764">
    <property type="entry name" value="CvfB_WH"/>
</dbReference>
<dbReference type="RefSeq" id="WP_386716338.1">
    <property type="nucleotide sequence ID" value="NZ_JBHRSZ010000002.1"/>
</dbReference>
<name>A0ABV7H8J8_9GAMM</name>
<dbReference type="InterPro" id="IPR014464">
    <property type="entry name" value="CvfB_fam"/>
</dbReference>
<dbReference type="InterPro" id="IPR036388">
    <property type="entry name" value="WH-like_DNA-bd_sf"/>
</dbReference>
<dbReference type="PANTHER" id="PTHR37296">
    <property type="entry name" value="CONSERVED VIRULENCE FACTOR B"/>
    <property type="match status" value="1"/>
</dbReference>
<evidence type="ECO:0000256" key="1">
    <source>
        <dbReference type="PIRNR" id="PIRNR012524"/>
    </source>
</evidence>
<comment type="caution">
    <text evidence="4">The sequence shown here is derived from an EMBL/GenBank/DDBJ whole genome shotgun (WGS) entry which is preliminary data.</text>
</comment>
<dbReference type="Pfam" id="PF13509">
    <property type="entry name" value="S1_2"/>
    <property type="match status" value="2"/>
</dbReference>
<keyword evidence="5" id="KW-1185">Reference proteome</keyword>